<dbReference type="SUPFAM" id="SSF55347">
    <property type="entry name" value="Glyceraldehyde-3-phosphate dehydrogenase-like, C-terminal domain"/>
    <property type="match status" value="1"/>
</dbReference>
<evidence type="ECO:0000313" key="3">
    <source>
        <dbReference type="EMBL" id="KAK7682744.1"/>
    </source>
</evidence>
<accession>A0AAW0FUK9</accession>
<comment type="caution">
    <text evidence="3">The sequence shown here is derived from an EMBL/GenBank/DDBJ whole genome shotgun (WGS) entry which is preliminary data.</text>
</comment>
<proteinExistence type="predicted"/>
<dbReference type="GO" id="GO:0016491">
    <property type="term" value="F:oxidoreductase activity"/>
    <property type="evidence" value="ECO:0007669"/>
    <property type="project" value="TreeGrafter"/>
</dbReference>
<dbReference type="AlphaFoldDB" id="A0AAW0FUK9"/>
<organism evidence="3 4">
    <name type="scientific">Cerrena zonata</name>
    <dbReference type="NCBI Taxonomy" id="2478898"/>
    <lineage>
        <taxon>Eukaryota</taxon>
        <taxon>Fungi</taxon>
        <taxon>Dikarya</taxon>
        <taxon>Basidiomycota</taxon>
        <taxon>Agaricomycotina</taxon>
        <taxon>Agaricomycetes</taxon>
        <taxon>Polyporales</taxon>
        <taxon>Cerrenaceae</taxon>
        <taxon>Cerrena</taxon>
    </lineage>
</organism>
<dbReference type="InterPro" id="IPR000683">
    <property type="entry name" value="Gfo/Idh/MocA-like_OxRdtase_N"/>
</dbReference>
<dbReference type="Gene3D" id="3.40.50.720">
    <property type="entry name" value="NAD(P)-binding Rossmann-like Domain"/>
    <property type="match status" value="1"/>
</dbReference>
<keyword evidence="4" id="KW-1185">Reference proteome</keyword>
<dbReference type="GO" id="GO:0005737">
    <property type="term" value="C:cytoplasm"/>
    <property type="evidence" value="ECO:0007669"/>
    <property type="project" value="TreeGrafter"/>
</dbReference>
<dbReference type="PANTHER" id="PTHR42840">
    <property type="entry name" value="NAD(P)-BINDING ROSSMANN-FOLD SUPERFAMILY PROTEIN-RELATED"/>
    <property type="match status" value="1"/>
</dbReference>
<evidence type="ECO:0000259" key="1">
    <source>
        <dbReference type="Pfam" id="PF01408"/>
    </source>
</evidence>
<dbReference type="SUPFAM" id="SSF51735">
    <property type="entry name" value="NAD(P)-binding Rossmann-fold domains"/>
    <property type="match status" value="1"/>
</dbReference>
<dbReference type="Proteomes" id="UP001385951">
    <property type="component" value="Unassembled WGS sequence"/>
</dbReference>
<gene>
    <name evidence="3" type="ORF">QCA50_014127</name>
</gene>
<name>A0AAW0FUK9_9APHY</name>
<reference evidence="3 4" key="1">
    <citation type="submission" date="2022-09" db="EMBL/GenBank/DDBJ databases">
        <authorList>
            <person name="Palmer J.M."/>
        </authorList>
    </citation>
    <scope>NUCLEOTIDE SEQUENCE [LARGE SCALE GENOMIC DNA]</scope>
    <source>
        <strain evidence="3 4">DSM 7382</strain>
    </source>
</reference>
<dbReference type="PANTHER" id="PTHR42840:SF5">
    <property type="entry name" value="NAD(P)-BINDING ROSSMANN-FOLD SUPERFAMILY PROTEIN"/>
    <property type="match status" value="1"/>
</dbReference>
<feature type="domain" description="Gfo/Idh/MocA-like oxidoreductase C-terminal" evidence="2">
    <location>
        <begin position="158"/>
        <end position="370"/>
    </location>
</feature>
<evidence type="ECO:0000313" key="4">
    <source>
        <dbReference type="Proteomes" id="UP001385951"/>
    </source>
</evidence>
<dbReference type="GO" id="GO:0000166">
    <property type="term" value="F:nucleotide binding"/>
    <property type="evidence" value="ECO:0007669"/>
    <property type="project" value="InterPro"/>
</dbReference>
<dbReference type="GO" id="GO:0006740">
    <property type="term" value="P:NADPH regeneration"/>
    <property type="evidence" value="ECO:0007669"/>
    <property type="project" value="TreeGrafter"/>
</dbReference>
<dbReference type="InterPro" id="IPR036291">
    <property type="entry name" value="NAD(P)-bd_dom_sf"/>
</dbReference>
<protein>
    <submittedName>
        <fullName evidence="3">Uncharacterized protein</fullName>
    </submittedName>
</protein>
<evidence type="ECO:0000259" key="2">
    <source>
        <dbReference type="Pfam" id="PF02894"/>
    </source>
</evidence>
<dbReference type="Gene3D" id="3.30.360.10">
    <property type="entry name" value="Dihydrodipicolinate Reductase, domain 2"/>
    <property type="match status" value="1"/>
</dbReference>
<dbReference type="InterPro" id="IPR004104">
    <property type="entry name" value="Gfo/Idh/MocA-like_OxRdtase_C"/>
</dbReference>
<dbReference type="Pfam" id="PF01408">
    <property type="entry name" value="GFO_IDH_MocA"/>
    <property type="match status" value="1"/>
</dbReference>
<dbReference type="EMBL" id="JASBNA010000034">
    <property type="protein sequence ID" value="KAK7682744.1"/>
    <property type="molecule type" value="Genomic_DNA"/>
</dbReference>
<sequence length="378" mass="40180">MSPPGIAILGAGIFAKETHIPALATLGEGAAELKAVYSRSEKSAKEVAQEAQELLKTTTPPAVYHDGDQNVNLDALLARSDITAVIVVLPITLQPSIILKVLAAGKHVLSEKPVAPDVAGGLKLIAEYNSVYKPKGLVWRVAENYEVEPAHLAAGKVLKSGKIGKINSYNVRVVNYVGKDSKWYNTPWRTIPDYQGGFLLDGGVHTAAILRVILPSPIVSLSGYASLNQEHLAPHDVINATTRNADGSHGLVELHFGAPVPSRSTLAGNGISVTGSDGWVFLDMVKGKDANGKVYPAVRITTRTVTRDDKGLPTGEKEEVIEERSQGVEVELKSFFAAIAGNNDGFGDPFEALKDVAFIQAGLNSNGSPVDLVKLVQQ</sequence>
<dbReference type="Pfam" id="PF02894">
    <property type="entry name" value="GFO_IDH_MocA_C"/>
    <property type="match status" value="1"/>
</dbReference>
<feature type="domain" description="Gfo/Idh/MocA-like oxidoreductase N-terminal" evidence="1">
    <location>
        <begin position="6"/>
        <end position="126"/>
    </location>
</feature>